<evidence type="ECO:0000313" key="2">
    <source>
        <dbReference type="Proteomes" id="UP000006643"/>
    </source>
</evidence>
<dbReference type="STRING" id="403677.D0NTT6"/>
<dbReference type="OMA" id="SMIRINM"/>
<dbReference type="RefSeq" id="XP_002897536.1">
    <property type="nucleotide sequence ID" value="XM_002897490.1"/>
</dbReference>
<dbReference type="Gene3D" id="3.80.10.10">
    <property type="entry name" value="Ribonuclease Inhibitor"/>
    <property type="match status" value="1"/>
</dbReference>
<dbReference type="VEuPathDB" id="FungiDB:PITG_16510"/>
<name>D0NTT6_PHYIT</name>
<keyword evidence="2" id="KW-1185">Reference proteome</keyword>
<evidence type="ECO:0000313" key="1">
    <source>
        <dbReference type="EMBL" id="EEY65048.1"/>
    </source>
</evidence>
<sequence length="310" mass="35042">MTGALPACFSVEFECYKMGITGSIVDVLDQWKRFDHTTVVKLHVLHCPDLEIPAMFQEFIRLREIWIYNSTIRDWGPDAAVTNSCHPNLTVLSMIRINMTDGLLPLGLQSNDFPINLTQITFCETNLRTLPDNIDEKWDVNASIYIENSQLTSIPLSLIRLQPNSLSLAGNPIKVLPRQLFETSAIQHVTLSYTNVNELPREVTFSTMIIDVSGTKISFFWSWIDLFVERQVEGTPNIIASGTPYCADLEKIVNGLASDFSEAFHPGYSKFLVNAAETNWHFLRQAIDCATLTPTKFPIKSWDTKYGMTP</sequence>
<dbReference type="Proteomes" id="UP000006643">
    <property type="component" value="Unassembled WGS sequence"/>
</dbReference>
<dbReference type="InParanoid" id="D0NTT6"/>
<dbReference type="AlphaFoldDB" id="D0NTT6"/>
<accession>D0NTT6</accession>
<dbReference type="HOGENOM" id="CLU_010354_1_0_1"/>
<dbReference type="InterPro" id="IPR032675">
    <property type="entry name" value="LRR_dom_sf"/>
</dbReference>
<organism evidence="1 2">
    <name type="scientific">Phytophthora infestans (strain T30-4)</name>
    <name type="common">Potato late blight agent</name>
    <dbReference type="NCBI Taxonomy" id="403677"/>
    <lineage>
        <taxon>Eukaryota</taxon>
        <taxon>Sar</taxon>
        <taxon>Stramenopiles</taxon>
        <taxon>Oomycota</taxon>
        <taxon>Peronosporomycetes</taxon>
        <taxon>Peronosporales</taxon>
        <taxon>Peronosporaceae</taxon>
        <taxon>Phytophthora</taxon>
    </lineage>
</organism>
<dbReference type="SUPFAM" id="SSF52058">
    <property type="entry name" value="L domain-like"/>
    <property type="match status" value="1"/>
</dbReference>
<dbReference type="OrthoDB" id="90188at2759"/>
<dbReference type="EMBL" id="DS028161">
    <property type="protein sequence ID" value="EEY65048.1"/>
    <property type="molecule type" value="Genomic_DNA"/>
</dbReference>
<reference evidence="2" key="1">
    <citation type="journal article" date="2009" name="Nature">
        <title>Genome sequence and analysis of the Irish potato famine pathogen Phytophthora infestans.</title>
        <authorList>
            <consortium name="The Broad Institute Genome Sequencing Platform"/>
            <person name="Haas B.J."/>
            <person name="Kamoun S."/>
            <person name="Zody M.C."/>
            <person name="Jiang R.H."/>
            <person name="Handsaker R.E."/>
            <person name="Cano L.M."/>
            <person name="Grabherr M."/>
            <person name="Kodira C.D."/>
            <person name="Raffaele S."/>
            <person name="Torto-Alalibo T."/>
            <person name="Bozkurt T.O."/>
            <person name="Ah-Fong A.M."/>
            <person name="Alvarado L."/>
            <person name="Anderson V.L."/>
            <person name="Armstrong M.R."/>
            <person name="Avrova A."/>
            <person name="Baxter L."/>
            <person name="Beynon J."/>
            <person name="Boevink P.C."/>
            <person name="Bollmann S.R."/>
            <person name="Bos J.I."/>
            <person name="Bulone V."/>
            <person name="Cai G."/>
            <person name="Cakir C."/>
            <person name="Carrington J.C."/>
            <person name="Chawner M."/>
            <person name="Conti L."/>
            <person name="Costanzo S."/>
            <person name="Ewan R."/>
            <person name="Fahlgren N."/>
            <person name="Fischbach M.A."/>
            <person name="Fugelstad J."/>
            <person name="Gilroy E.M."/>
            <person name="Gnerre S."/>
            <person name="Green P.J."/>
            <person name="Grenville-Briggs L.J."/>
            <person name="Griffith J."/>
            <person name="Grunwald N.J."/>
            <person name="Horn K."/>
            <person name="Horner N.R."/>
            <person name="Hu C.H."/>
            <person name="Huitema E."/>
            <person name="Jeong D.H."/>
            <person name="Jones A.M."/>
            <person name="Jones J.D."/>
            <person name="Jones R.W."/>
            <person name="Karlsson E.K."/>
            <person name="Kunjeti S.G."/>
            <person name="Lamour K."/>
            <person name="Liu Z."/>
            <person name="Ma L."/>
            <person name="Maclean D."/>
            <person name="Chibucos M.C."/>
            <person name="McDonald H."/>
            <person name="McWalters J."/>
            <person name="Meijer H.J."/>
            <person name="Morgan W."/>
            <person name="Morris P.F."/>
            <person name="Munro C.A."/>
            <person name="O'Neill K."/>
            <person name="Ospina-Giraldo M."/>
            <person name="Pinzon A."/>
            <person name="Pritchard L."/>
            <person name="Ramsahoye B."/>
            <person name="Ren Q."/>
            <person name="Restrepo S."/>
            <person name="Roy S."/>
            <person name="Sadanandom A."/>
            <person name="Savidor A."/>
            <person name="Schornack S."/>
            <person name="Schwartz D.C."/>
            <person name="Schumann U.D."/>
            <person name="Schwessinger B."/>
            <person name="Seyer L."/>
            <person name="Sharpe T."/>
            <person name="Silvar C."/>
            <person name="Song J."/>
            <person name="Studholme D.J."/>
            <person name="Sykes S."/>
            <person name="Thines M."/>
            <person name="van de Vondervoort P.J."/>
            <person name="Phuntumart V."/>
            <person name="Wawra S."/>
            <person name="Weide R."/>
            <person name="Win J."/>
            <person name="Young C."/>
            <person name="Zhou S."/>
            <person name="Fry W."/>
            <person name="Meyers B.C."/>
            <person name="van West P."/>
            <person name="Ristaino J."/>
            <person name="Govers F."/>
            <person name="Birch P.R."/>
            <person name="Whisson S.C."/>
            <person name="Judelson H.S."/>
            <person name="Nusbaum C."/>
        </authorList>
    </citation>
    <scope>NUCLEOTIDE SEQUENCE [LARGE SCALE GENOMIC DNA]</scope>
    <source>
        <strain evidence="2">T30-4</strain>
    </source>
</reference>
<proteinExistence type="predicted"/>
<protein>
    <submittedName>
        <fullName evidence="1">Uncharacterized protein</fullName>
    </submittedName>
</protein>
<dbReference type="KEGG" id="pif:PITG_16510"/>
<dbReference type="GeneID" id="9465210"/>
<gene>
    <name evidence="1" type="ORF">PITG_16510</name>
</gene>